<evidence type="ECO:0000313" key="1">
    <source>
        <dbReference type="EMBL" id="QBK93936.1"/>
    </source>
</evidence>
<gene>
    <name evidence="1" type="ORF">LCPAC406_02500</name>
</gene>
<name>A0A481ZE84_9VIRU</name>
<dbReference type="EMBL" id="MK500608">
    <property type="protein sequence ID" value="QBK93936.1"/>
    <property type="molecule type" value="Genomic_DNA"/>
</dbReference>
<protein>
    <submittedName>
        <fullName evidence="1">Uncharacterized protein</fullName>
    </submittedName>
</protein>
<proteinExistence type="predicted"/>
<sequence length="226" mass="25727">MNYSVSTDTLSKLVEHIKKVGIEQLDLSTITNFLDEIRREDGNNVKRCRWTFERGQKVGKQCPNNTVEGLPYCKTCKNKVKAKSYMKQHGYMGEEKSNGPNRPINSLRNPIKGKIAKIDQIKYYAIPVANHPEYTKEQTFSFILRTTVSGEVYTEAIYDDTDKTLRNLTTSETKIAISKKYLVSENGTTDLVSLKKLIYPSKSQFCGSDISIEDALDSFKLETKDE</sequence>
<reference evidence="1" key="1">
    <citation type="journal article" date="2019" name="MBio">
        <title>Virus Genomes from Deep Sea Sediments Expand the Ocean Megavirome and Support Independent Origins of Viral Gigantism.</title>
        <authorList>
            <person name="Backstrom D."/>
            <person name="Yutin N."/>
            <person name="Jorgensen S.L."/>
            <person name="Dharamshi J."/>
            <person name="Homa F."/>
            <person name="Zaremba-Niedwiedzka K."/>
            <person name="Spang A."/>
            <person name="Wolf Y.I."/>
            <person name="Koonin E.V."/>
            <person name="Ettema T.J."/>
        </authorList>
    </citation>
    <scope>NUCLEOTIDE SEQUENCE</scope>
</reference>
<accession>A0A481ZE84</accession>
<organism evidence="1">
    <name type="scientific">Pithovirus LCPAC406</name>
    <dbReference type="NCBI Taxonomy" id="2506599"/>
    <lineage>
        <taxon>Viruses</taxon>
        <taxon>Pithoviruses</taxon>
    </lineage>
</organism>